<evidence type="ECO:0000256" key="2">
    <source>
        <dbReference type="ARBA" id="ARBA00004906"/>
    </source>
</evidence>
<proteinExistence type="predicted"/>
<reference evidence="9 10" key="2">
    <citation type="submission" date="2019-01" db="EMBL/GenBank/DDBJ databases">
        <title>The decoding of complex shrimp genome reveals the adaptation for benthos swimmer, frequently molting mechanism and breeding impact on genome.</title>
        <authorList>
            <person name="Sun Y."/>
            <person name="Gao Y."/>
            <person name="Yu Y."/>
        </authorList>
    </citation>
    <scope>NUCLEOTIDE SEQUENCE [LARGE SCALE GENOMIC DNA]</scope>
    <source>
        <tissue evidence="9">Muscle</tissue>
    </source>
</reference>
<keyword evidence="6" id="KW-0833">Ubl conjugation pathway</keyword>
<dbReference type="OrthoDB" id="9978460at2759"/>
<dbReference type="Gene3D" id="3.10.110.10">
    <property type="entry name" value="Ubiquitin Conjugating Enzyme"/>
    <property type="match status" value="1"/>
</dbReference>
<evidence type="ECO:0000256" key="4">
    <source>
        <dbReference type="ARBA" id="ARBA00022679"/>
    </source>
</evidence>
<evidence type="ECO:0000256" key="7">
    <source>
        <dbReference type="ARBA" id="ARBA00022840"/>
    </source>
</evidence>
<organism evidence="9 10">
    <name type="scientific">Penaeus vannamei</name>
    <name type="common">Whiteleg shrimp</name>
    <name type="synonym">Litopenaeus vannamei</name>
    <dbReference type="NCBI Taxonomy" id="6689"/>
    <lineage>
        <taxon>Eukaryota</taxon>
        <taxon>Metazoa</taxon>
        <taxon>Ecdysozoa</taxon>
        <taxon>Arthropoda</taxon>
        <taxon>Crustacea</taxon>
        <taxon>Multicrustacea</taxon>
        <taxon>Malacostraca</taxon>
        <taxon>Eumalacostraca</taxon>
        <taxon>Eucarida</taxon>
        <taxon>Decapoda</taxon>
        <taxon>Dendrobranchiata</taxon>
        <taxon>Penaeoidea</taxon>
        <taxon>Penaeidae</taxon>
        <taxon>Penaeus</taxon>
    </lineage>
</organism>
<dbReference type="SUPFAM" id="SSF54495">
    <property type="entry name" value="UBC-like"/>
    <property type="match status" value="1"/>
</dbReference>
<comment type="caution">
    <text evidence="9">The sequence shown here is derived from an EMBL/GenBank/DDBJ whole genome shotgun (WGS) entry which is preliminary data.</text>
</comment>
<gene>
    <name evidence="9" type="ORF">C7M84_011188</name>
</gene>
<dbReference type="PROSITE" id="PS50127">
    <property type="entry name" value="UBC_2"/>
    <property type="match status" value="1"/>
</dbReference>
<protein>
    <recommendedName>
        <fullName evidence="3">E2 ubiquitin-conjugating enzyme</fullName>
        <ecNumber evidence="3">2.3.2.23</ecNumber>
    </recommendedName>
</protein>
<feature type="domain" description="UBC core" evidence="8">
    <location>
        <begin position="2"/>
        <end position="148"/>
    </location>
</feature>
<dbReference type="GO" id="GO:0006511">
    <property type="term" value="P:ubiquitin-dependent protein catabolic process"/>
    <property type="evidence" value="ECO:0007669"/>
    <property type="project" value="UniProtKB-ARBA"/>
</dbReference>
<dbReference type="SMART" id="SM00212">
    <property type="entry name" value="UBCc"/>
    <property type="match status" value="1"/>
</dbReference>
<dbReference type="Pfam" id="PF00179">
    <property type="entry name" value="UQ_con"/>
    <property type="match status" value="1"/>
</dbReference>
<dbReference type="EMBL" id="QCYY01002414">
    <property type="protein sequence ID" value="ROT70512.1"/>
    <property type="molecule type" value="Genomic_DNA"/>
</dbReference>
<reference evidence="9 10" key="1">
    <citation type="submission" date="2018-04" db="EMBL/GenBank/DDBJ databases">
        <authorList>
            <person name="Zhang X."/>
            <person name="Yuan J."/>
            <person name="Li F."/>
            <person name="Xiang J."/>
        </authorList>
    </citation>
    <scope>NUCLEOTIDE SEQUENCE [LARGE SCALE GENOMIC DNA]</scope>
    <source>
        <tissue evidence="9">Muscle</tissue>
    </source>
</reference>
<dbReference type="STRING" id="6689.A0A3R7MV57"/>
<keyword evidence="10" id="KW-1185">Reference proteome</keyword>
<comment type="pathway">
    <text evidence="2">Protein modification; protein ubiquitination.</text>
</comment>
<dbReference type="EC" id="2.3.2.23" evidence="3"/>
<evidence type="ECO:0000256" key="5">
    <source>
        <dbReference type="ARBA" id="ARBA00022741"/>
    </source>
</evidence>
<dbReference type="InterPro" id="IPR000608">
    <property type="entry name" value="UBC"/>
</dbReference>
<evidence type="ECO:0000256" key="3">
    <source>
        <dbReference type="ARBA" id="ARBA00012486"/>
    </source>
</evidence>
<accession>A0A3R7MV57</accession>
<keyword evidence="4" id="KW-0808">Transferase</keyword>
<evidence type="ECO:0000313" key="9">
    <source>
        <dbReference type="EMBL" id="ROT70512.1"/>
    </source>
</evidence>
<dbReference type="GO" id="GO:0005524">
    <property type="term" value="F:ATP binding"/>
    <property type="evidence" value="ECO:0007669"/>
    <property type="project" value="UniProtKB-KW"/>
</dbReference>
<name>A0A3R7MV57_PENVA</name>
<evidence type="ECO:0000313" key="10">
    <source>
        <dbReference type="Proteomes" id="UP000283509"/>
    </source>
</evidence>
<dbReference type="FunFam" id="3.10.110.10:FF:000101">
    <property type="entry name" value="Ubiquitin-conjugating enzyme E2 D2"/>
    <property type="match status" value="1"/>
</dbReference>
<evidence type="ECO:0000256" key="1">
    <source>
        <dbReference type="ARBA" id="ARBA00000485"/>
    </source>
</evidence>
<dbReference type="GO" id="GO:0061631">
    <property type="term" value="F:ubiquitin conjugating enzyme activity"/>
    <property type="evidence" value="ECO:0007669"/>
    <property type="project" value="UniProtKB-EC"/>
</dbReference>
<evidence type="ECO:0000259" key="8">
    <source>
        <dbReference type="PROSITE" id="PS50127"/>
    </source>
</evidence>
<dbReference type="Proteomes" id="UP000283509">
    <property type="component" value="Unassembled WGS sequence"/>
</dbReference>
<dbReference type="InterPro" id="IPR016135">
    <property type="entry name" value="UBQ-conjugating_enzyme/RWD"/>
</dbReference>
<keyword evidence="7" id="KW-0067">ATP-binding</keyword>
<dbReference type="AlphaFoldDB" id="A0A3R7MV57"/>
<comment type="catalytic activity">
    <reaction evidence="1">
        <text>S-ubiquitinyl-[E1 ubiquitin-activating enzyme]-L-cysteine + [E2 ubiquitin-conjugating enzyme]-L-cysteine = [E1 ubiquitin-activating enzyme]-L-cysteine + S-ubiquitinyl-[E2 ubiquitin-conjugating enzyme]-L-cysteine.</text>
        <dbReference type="EC" id="2.3.2.23"/>
    </reaction>
</comment>
<sequence length="149" mass="16711">MTALQRITKELQDIADNPPGQCSAGPVGNDLFHCRATIMGPRNSPYEGGLFDVAIDFPKDYPFKPPHIKFTTPIYHMNINTQGGICLDILHSKWSPGISLSKVLVVIGALMNDPNPAHGLREDLRQEYLRDKASYIRNARKWTQMYASN</sequence>
<dbReference type="PANTHER" id="PTHR24068">
    <property type="entry name" value="UBIQUITIN-CONJUGATING ENZYME E2"/>
    <property type="match status" value="1"/>
</dbReference>
<evidence type="ECO:0000256" key="6">
    <source>
        <dbReference type="ARBA" id="ARBA00022786"/>
    </source>
</evidence>
<keyword evidence="5" id="KW-0547">Nucleotide-binding</keyword>